<name>A0A076ECK2_RHOOP</name>
<comment type="subcellular location">
    <subcellularLocation>
        <location evidence="1">Bacterial microcompartment</location>
    </subcellularLocation>
</comment>
<dbReference type="AlphaFoldDB" id="A0A076ECK2"/>
<dbReference type="InterPro" id="IPR050575">
    <property type="entry name" value="BMC_shell"/>
</dbReference>
<feature type="domain" description="BMC" evidence="4">
    <location>
        <begin position="5"/>
        <end position="89"/>
    </location>
</feature>
<evidence type="ECO:0000313" key="6">
    <source>
        <dbReference type="Proteomes" id="UP000028488"/>
    </source>
</evidence>
<dbReference type="PROSITE" id="PS51930">
    <property type="entry name" value="BMC_2"/>
    <property type="match status" value="1"/>
</dbReference>
<evidence type="ECO:0000256" key="2">
    <source>
        <dbReference type="ARBA" id="ARBA00024446"/>
    </source>
</evidence>
<sequence>MSSGAVGLIETVGLIGAIEAADAMVKAANVDLVGYRTLRNGLVTVMVRGDVGAVQAAVDAGVSAARSTGELATSHVIARPHGDTEDVLAAAIPAV</sequence>
<dbReference type="Proteomes" id="UP000028488">
    <property type="component" value="Chromosome"/>
</dbReference>
<comment type="similarity">
    <text evidence="3">Belongs to the bacterial microcompartments protein family.</text>
</comment>
<dbReference type="Gene3D" id="3.30.70.1710">
    <property type="match status" value="1"/>
</dbReference>
<dbReference type="eggNOG" id="COG4577">
    <property type="taxonomic scope" value="Bacteria"/>
</dbReference>
<dbReference type="SMART" id="SM00877">
    <property type="entry name" value="BMC"/>
    <property type="match status" value="1"/>
</dbReference>
<organism evidence="5 6">
    <name type="scientific">Rhodococcus opacus</name>
    <name type="common">Nocardia opaca</name>
    <dbReference type="NCBI Taxonomy" id="37919"/>
    <lineage>
        <taxon>Bacteria</taxon>
        <taxon>Bacillati</taxon>
        <taxon>Actinomycetota</taxon>
        <taxon>Actinomycetes</taxon>
        <taxon>Mycobacteriales</taxon>
        <taxon>Nocardiaceae</taxon>
        <taxon>Rhodococcus</taxon>
    </lineage>
</organism>
<evidence type="ECO:0000256" key="1">
    <source>
        <dbReference type="ARBA" id="ARBA00024322"/>
    </source>
</evidence>
<dbReference type="PANTHER" id="PTHR33941:SF11">
    <property type="entry name" value="BACTERIAL MICROCOMPARTMENT SHELL PROTEIN PDUJ"/>
    <property type="match status" value="1"/>
</dbReference>
<protein>
    <submittedName>
        <fullName evidence="5">Carboxysome structural protein EutM</fullName>
    </submittedName>
</protein>
<evidence type="ECO:0000313" key="5">
    <source>
        <dbReference type="EMBL" id="AII04045.1"/>
    </source>
</evidence>
<dbReference type="Pfam" id="PF00936">
    <property type="entry name" value="BMC"/>
    <property type="match status" value="1"/>
</dbReference>
<dbReference type="InterPro" id="IPR037233">
    <property type="entry name" value="CcmK-like_sf"/>
</dbReference>
<dbReference type="PANTHER" id="PTHR33941">
    <property type="entry name" value="PROPANEDIOL UTILIZATION PROTEIN PDUA"/>
    <property type="match status" value="1"/>
</dbReference>
<gene>
    <name evidence="5" type="ORF">EP51_05270</name>
</gene>
<evidence type="ECO:0000259" key="4">
    <source>
        <dbReference type="PROSITE" id="PS51930"/>
    </source>
</evidence>
<dbReference type="SUPFAM" id="SSF143414">
    <property type="entry name" value="CcmK-like"/>
    <property type="match status" value="1"/>
</dbReference>
<dbReference type="InterPro" id="IPR000249">
    <property type="entry name" value="BMC_dom"/>
</dbReference>
<accession>A0A076ECK2</accession>
<keyword evidence="2" id="KW-1283">Bacterial microcompartment</keyword>
<dbReference type="InterPro" id="IPR044872">
    <property type="entry name" value="CcmK/CsoS1_BMC"/>
</dbReference>
<proteinExistence type="inferred from homology"/>
<evidence type="ECO:0000256" key="3">
    <source>
        <dbReference type="PROSITE-ProRule" id="PRU01278"/>
    </source>
</evidence>
<dbReference type="CDD" id="cd07045">
    <property type="entry name" value="BMC_CcmK_like"/>
    <property type="match status" value="1"/>
</dbReference>
<dbReference type="RefSeq" id="WP_037227571.1">
    <property type="nucleotide sequence ID" value="NZ_CP008947.1"/>
</dbReference>
<dbReference type="EMBL" id="CP008947">
    <property type="protein sequence ID" value="AII04045.1"/>
    <property type="molecule type" value="Genomic_DNA"/>
</dbReference>
<dbReference type="GO" id="GO:0031469">
    <property type="term" value="C:bacterial microcompartment"/>
    <property type="evidence" value="ECO:0007669"/>
    <property type="project" value="UniProtKB-SubCell"/>
</dbReference>
<reference evidence="5 6" key="1">
    <citation type="submission" date="2014-07" db="EMBL/GenBank/DDBJ databases">
        <title>Genome Sequence of Rhodococcus opacus Strain R7, a Biodegrader of Mono- and Polycyclic Aromatic Hydrocarbons.</title>
        <authorList>
            <person name="Di Gennaro P."/>
            <person name="Zampolli J."/>
            <person name="Presti I."/>
            <person name="Cappelletti M."/>
            <person name="D'Ursi P."/>
            <person name="Orro A."/>
            <person name="Mezzelani A."/>
            <person name="Milanesi L."/>
        </authorList>
    </citation>
    <scope>NUCLEOTIDE SEQUENCE [LARGE SCALE GENOMIC DNA]</scope>
    <source>
        <strain evidence="5 6">R7</strain>
    </source>
</reference>